<reference evidence="2" key="2">
    <citation type="submission" date="2025-08" db="UniProtKB">
        <authorList>
            <consortium name="Ensembl"/>
        </authorList>
    </citation>
    <scope>IDENTIFICATION</scope>
</reference>
<protein>
    <recommendedName>
        <fullName evidence="4">Transmembrane protein 60</fullName>
    </recommendedName>
</protein>
<dbReference type="PANTHER" id="PTHR13568">
    <property type="entry name" value="FAM11A, B PROTEIN"/>
    <property type="match status" value="1"/>
</dbReference>
<organism evidence="2 3">
    <name type="scientific">Pygocentrus nattereri</name>
    <name type="common">Red-bellied piranha</name>
    <dbReference type="NCBI Taxonomy" id="42514"/>
    <lineage>
        <taxon>Eukaryota</taxon>
        <taxon>Metazoa</taxon>
        <taxon>Chordata</taxon>
        <taxon>Craniata</taxon>
        <taxon>Vertebrata</taxon>
        <taxon>Euteleostomi</taxon>
        <taxon>Actinopterygii</taxon>
        <taxon>Neopterygii</taxon>
        <taxon>Teleostei</taxon>
        <taxon>Ostariophysi</taxon>
        <taxon>Characiformes</taxon>
        <taxon>Characoidei</taxon>
        <taxon>Pygocentrus</taxon>
    </lineage>
</organism>
<name>A0A3B4BWN4_PYGNA</name>
<sequence>VKMSLAQRVLLTWLFTLVFLTMLVLKLDGKVTWNWFLIFLPVWIFDSILLLMLGVKMAGRCRAGQDLRQGAPGLRRKVWYIMALLLKLGFCVTLCARLEHLTNLRLVYICIPLWTMLTGAMVELGANIFPQRRD</sequence>
<dbReference type="GeneTree" id="ENSGT00390000007283"/>
<dbReference type="Pfam" id="PF10269">
    <property type="entry name" value="Tmemb_185A"/>
    <property type="match status" value="1"/>
</dbReference>
<reference evidence="2 3" key="1">
    <citation type="submission" date="2020-10" db="EMBL/GenBank/DDBJ databases">
        <title>Pygocentrus nattereri (red-bellied piranha) genome, fPygNat1, primary haplotype.</title>
        <authorList>
            <person name="Myers G."/>
            <person name="Meyer A."/>
            <person name="Karagic N."/>
            <person name="Pippel M."/>
            <person name="Winkler S."/>
            <person name="Tracey A."/>
            <person name="Wood J."/>
            <person name="Formenti G."/>
            <person name="Howe K."/>
            <person name="Fedrigo O."/>
            <person name="Jarvis E.D."/>
        </authorList>
    </citation>
    <scope>NUCLEOTIDE SEQUENCE [LARGE SCALE GENOMIC DNA]</scope>
</reference>
<feature type="transmembrane region" description="Helical" evidence="1">
    <location>
        <begin position="78"/>
        <end position="100"/>
    </location>
</feature>
<dbReference type="Proteomes" id="UP001501920">
    <property type="component" value="Chromosome 11"/>
</dbReference>
<dbReference type="OrthoDB" id="10258440at2759"/>
<reference evidence="2" key="3">
    <citation type="submission" date="2025-09" db="UniProtKB">
        <authorList>
            <consortium name="Ensembl"/>
        </authorList>
    </citation>
    <scope>IDENTIFICATION</scope>
</reference>
<feature type="transmembrane region" description="Helical" evidence="1">
    <location>
        <begin position="36"/>
        <end position="58"/>
    </location>
</feature>
<evidence type="ECO:0008006" key="4">
    <source>
        <dbReference type="Google" id="ProtNLM"/>
    </source>
</evidence>
<dbReference type="OMA" id="RTHWNWF"/>
<keyword evidence="1" id="KW-1133">Transmembrane helix</keyword>
<evidence type="ECO:0000313" key="3">
    <source>
        <dbReference type="Proteomes" id="UP001501920"/>
    </source>
</evidence>
<keyword evidence="1" id="KW-0812">Transmembrane</keyword>
<evidence type="ECO:0000313" key="2">
    <source>
        <dbReference type="Ensembl" id="ENSPNAP00000002956.2"/>
    </source>
</evidence>
<keyword evidence="3" id="KW-1185">Reference proteome</keyword>
<dbReference type="PANTHER" id="PTHR13568:SF4">
    <property type="entry name" value="TRANSMEMBRANE PROTEIN 60"/>
    <property type="match status" value="1"/>
</dbReference>
<gene>
    <name evidence="2" type="primary">TMEM60</name>
</gene>
<evidence type="ECO:0000256" key="1">
    <source>
        <dbReference type="SAM" id="Phobius"/>
    </source>
</evidence>
<keyword evidence="1" id="KW-0472">Membrane</keyword>
<accession>A0A3B4BWN4</accession>
<dbReference type="Ensembl" id="ENSPNAT00000009539.2">
    <property type="protein sequence ID" value="ENSPNAP00000002956.2"/>
    <property type="gene ID" value="ENSPNAG00000009323.2"/>
</dbReference>
<proteinExistence type="predicted"/>
<feature type="transmembrane region" description="Helical" evidence="1">
    <location>
        <begin position="106"/>
        <end position="129"/>
    </location>
</feature>
<dbReference type="AlphaFoldDB" id="A0A3B4BWN4"/>
<dbReference type="InterPro" id="IPR019396">
    <property type="entry name" value="TM_Fragile-X-F-assoc"/>
</dbReference>